<gene>
    <name evidence="3" type="ORF">BCR43DRAFT_511745</name>
</gene>
<dbReference type="GO" id="GO:0030041">
    <property type="term" value="P:actin filament polymerization"/>
    <property type="evidence" value="ECO:0007669"/>
    <property type="project" value="TreeGrafter"/>
</dbReference>
<feature type="compositionally biased region" description="Basic residues" evidence="1">
    <location>
        <begin position="174"/>
        <end position="188"/>
    </location>
</feature>
<dbReference type="AlphaFoldDB" id="A0A1X2HN51"/>
<proteinExistence type="predicted"/>
<feature type="region of interest" description="Disordered" evidence="1">
    <location>
        <begin position="168"/>
        <end position="247"/>
    </location>
</feature>
<evidence type="ECO:0000313" key="4">
    <source>
        <dbReference type="Proteomes" id="UP000242180"/>
    </source>
</evidence>
<dbReference type="Proteomes" id="UP000242180">
    <property type="component" value="Unassembled WGS sequence"/>
</dbReference>
<evidence type="ECO:0000256" key="1">
    <source>
        <dbReference type="SAM" id="MobiDB-lite"/>
    </source>
</evidence>
<feature type="compositionally biased region" description="Basic and acidic residues" evidence="1">
    <location>
        <begin position="343"/>
        <end position="362"/>
    </location>
</feature>
<dbReference type="PANTHER" id="PTHR45691">
    <property type="entry name" value="PROTEIN DIAPHANOUS"/>
    <property type="match status" value="1"/>
</dbReference>
<accession>A0A1X2HN51</accession>
<feature type="compositionally biased region" description="Basic and acidic residues" evidence="1">
    <location>
        <begin position="209"/>
        <end position="219"/>
    </location>
</feature>
<feature type="transmembrane region" description="Helical" evidence="2">
    <location>
        <begin position="56"/>
        <end position="74"/>
    </location>
</feature>
<comment type="caution">
    <text evidence="3">The sequence shown here is derived from an EMBL/GenBank/DDBJ whole genome shotgun (WGS) entry which is preliminary data.</text>
</comment>
<reference evidence="3 4" key="1">
    <citation type="submission" date="2016-07" db="EMBL/GenBank/DDBJ databases">
        <title>Pervasive Adenine N6-methylation of Active Genes in Fungi.</title>
        <authorList>
            <consortium name="DOE Joint Genome Institute"/>
            <person name="Mondo S.J."/>
            <person name="Dannebaum R.O."/>
            <person name="Kuo R.C."/>
            <person name="Labutti K."/>
            <person name="Haridas S."/>
            <person name="Kuo A."/>
            <person name="Salamov A."/>
            <person name="Ahrendt S.R."/>
            <person name="Lipzen A."/>
            <person name="Sullivan W."/>
            <person name="Andreopoulos W.B."/>
            <person name="Clum A."/>
            <person name="Lindquist E."/>
            <person name="Daum C."/>
            <person name="Ramamoorthy G.K."/>
            <person name="Gryganskyi A."/>
            <person name="Culley D."/>
            <person name="Magnuson J.K."/>
            <person name="James T.Y."/>
            <person name="O'Malley M.A."/>
            <person name="Stajich J.E."/>
            <person name="Spatafora J.W."/>
            <person name="Visel A."/>
            <person name="Grigoriev I.V."/>
        </authorList>
    </citation>
    <scope>NUCLEOTIDE SEQUENCE [LARGE SCALE GENOMIC DNA]</scope>
    <source>
        <strain evidence="3 4">NRRL 2496</strain>
    </source>
</reference>
<dbReference type="GO" id="GO:0005884">
    <property type="term" value="C:actin filament"/>
    <property type="evidence" value="ECO:0007669"/>
    <property type="project" value="TreeGrafter"/>
</dbReference>
<dbReference type="OrthoDB" id="2244878at2759"/>
<keyword evidence="4" id="KW-1185">Reference proteome</keyword>
<dbReference type="InParanoid" id="A0A1X2HN51"/>
<feature type="region of interest" description="Disordered" evidence="1">
    <location>
        <begin position="332"/>
        <end position="364"/>
    </location>
</feature>
<dbReference type="EMBL" id="MCGN01000002">
    <property type="protein sequence ID" value="ORZ00787.1"/>
    <property type="molecule type" value="Genomic_DNA"/>
</dbReference>
<evidence type="ECO:0000256" key="2">
    <source>
        <dbReference type="SAM" id="Phobius"/>
    </source>
</evidence>
<keyword evidence="2" id="KW-0472">Membrane</keyword>
<dbReference type="PANTHER" id="PTHR45691:SF6">
    <property type="entry name" value="PROTEIN DIAPHANOUS"/>
    <property type="match status" value="1"/>
</dbReference>
<name>A0A1X2HN51_SYNRA</name>
<keyword evidence="2" id="KW-1133">Transmembrane helix</keyword>
<feature type="region of interest" description="Disordered" evidence="1">
    <location>
        <begin position="1"/>
        <end position="45"/>
    </location>
</feature>
<dbReference type="InterPro" id="IPR051412">
    <property type="entry name" value="Formin_Homology_Diaphanous_sf"/>
</dbReference>
<keyword evidence="2" id="KW-0812">Transmembrane</keyword>
<protein>
    <submittedName>
        <fullName evidence="3">Uncharacterized protein</fullName>
    </submittedName>
</protein>
<feature type="compositionally biased region" description="Pro residues" evidence="1">
    <location>
        <begin position="18"/>
        <end position="38"/>
    </location>
</feature>
<evidence type="ECO:0000313" key="3">
    <source>
        <dbReference type="EMBL" id="ORZ00787.1"/>
    </source>
</evidence>
<dbReference type="OMA" id="HHESHRH"/>
<sequence length="545" mass="59850">MDQKKGDYVAVPTEEPSHSPPPFQAHPHPPPPPPPPPFEHGGRCCRKNTKRKAFRAVKLLLIGGAIGAFAYSKLAPAHQHHGPQDSHRDDQHARGASPFAIFEHGPAHGFNMGFSEPVAAMEESQELFEFLKGLNVAWGERPAAGCQQQPRQGHGDRRPWLPWLHQEDSQERPAHHRKHHGHHHGHHHHDNEHAENRNTLINDQFDGELPPHDRPEPPHHGPFPPPPPPPPHMGDDQPPPHGPFPPQVCAPNATLSSESTVFTFSSDEFSKSAVYLGRGFAHSRVFLSKASDVDLSEIKINVTLLYEDEHLKRDVAISAFDHDGQYVVEVSRAPPHGKRPGHPPHDKKDKKGKKDHDDDHPHPPCLKSLVHVTFPASLDAYDAFELRAHNGQVSAWDSSLKDIIFGEFKAGVGRGWIALEHLTADKAVVGAVSGHVRGEYNPAKKLVAGVIHGTTQIVVKPTTDTVKTIAAVVKGKAEARIADFAGDFVANSIFGASPSVIAAEPTDLHVEKYRHNLKAGYYKEKATGARAVVHAKRGATKLVFE</sequence>
<organism evidence="3 4">
    <name type="scientific">Syncephalastrum racemosum</name>
    <name type="common">Filamentous fungus</name>
    <dbReference type="NCBI Taxonomy" id="13706"/>
    <lineage>
        <taxon>Eukaryota</taxon>
        <taxon>Fungi</taxon>
        <taxon>Fungi incertae sedis</taxon>
        <taxon>Mucoromycota</taxon>
        <taxon>Mucoromycotina</taxon>
        <taxon>Mucoromycetes</taxon>
        <taxon>Mucorales</taxon>
        <taxon>Syncephalastraceae</taxon>
        <taxon>Syncephalastrum</taxon>
    </lineage>
</organism>
<dbReference type="STRING" id="13706.A0A1X2HN51"/>
<feature type="compositionally biased region" description="Pro residues" evidence="1">
    <location>
        <begin position="220"/>
        <end position="247"/>
    </location>
</feature>